<evidence type="ECO:0000313" key="1">
    <source>
        <dbReference type="EMBL" id="KAJ8114939.1"/>
    </source>
</evidence>
<evidence type="ECO:0000313" key="2">
    <source>
        <dbReference type="Proteomes" id="UP001153331"/>
    </source>
</evidence>
<protein>
    <submittedName>
        <fullName evidence="1">Uncharacterized protein</fullName>
    </submittedName>
</protein>
<gene>
    <name evidence="1" type="ORF">OPT61_g3299</name>
</gene>
<comment type="caution">
    <text evidence="1">The sequence shown here is derived from an EMBL/GenBank/DDBJ whole genome shotgun (WGS) entry which is preliminary data.</text>
</comment>
<name>A0ACC2IIM3_9PLEO</name>
<dbReference type="Proteomes" id="UP001153331">
    <property type="component" value="Unassembled WGS sequence"/>
</dbReference>
<reference evidence="1" key="1">
    <citation type="submission" date="2022-11" db="EMBL/GenBank/DDBJ databases">
        <title>Genome Sequence of Boeremia exigua.</title>
        <authorList>
            <person name="Buettner E."/>
        </authorList>
    </citation>
    <scope>NUCLEOTIDE SEQUENCE</scope>
    <source>
        <strain evidence="1">CU02</strain>
    </source>
</reference>
<keyword evidence="2" id="KW-1185">Reference proteome</keyword>
<accession>A0ACC2IIM3</accession>
<organism evidence="1 2">
    <name type="scientific">Boeremia exigua</name>
    <dbReference type="NCBI Taxonomy" id="749465"/>
    <lineage>
        <taxon>Eukaryota</taxon>
        <taxon>Fungi</taxon>
        <taxon>Dikarya</taxon>
        <taxon>Ascomycota</taxon>
        <taxon>Pezizomycotina</taxon>
        <taxon>Dothideomycetes</taxon>
        <taxon>Pleosporomycetidae</taxon>
        <taxon>Pleosporales</taxon>
        <taxon>Pleosporineae</taxon>
        <taxon>Didymellaceae</taxon>
        <taxon>Boeremia</taxon>
    </lineage>
</organism>
<dbReference type="EMBL" id="JAPHNI010000166">
    <property type="protein sequence ID" value="KAJ8114939.1"/>
    <property type="molecule type" value="Genomic_DNA"/>
</dbReference>
<proteinExistence type="predicted"/>
<sequence>MHVASAEQLLMPKLGLTAVQPRFPRPISTQQAAVNEHDYWRFDPERDATNYGLTQQQCDAAFPRLYSEIDRAVGYWKSRNHTISPADVEISWRENGAFRVLIHENEVRVLEARILDTKESYGNYTHRTFAVLNQMRRALSGATAAGEKIPTIEFSVVVDDFNEIPDGQNDTHAIGHFARRLNDASQERVWLIPDFNFWSAPATGGIVEFEETRLLARQHDSLLTQKTPQAVWRGAVWTNEPVRGALLNVTRNQSWADVMEIDWKTQENMIRTEDMCDYMFLVHTEGQTWSGRLKYLLNCDSVPVVHELDWTTHYYHLLEHEGPDQNYVLVKRDFSDLEENVLWFLKHPEQAQRIANNAAKTFRGRYTTLAAEGCYWRRLFRGWANVSYTLDPYQQDHASGERVLRGIAVQDYLKLEHSYQL</sequence>